<gene>
    <name evidence="2" type="ORF">AWRI4620_LOCUS6700</name>
</gene>
<name>A0A9N8KQB2_9PEZI</name>
<feature type="region of interest" description="Disordered" evidence="1">
    <location>
        <begin position="1"/>
        <end position="29"/>
    </location>
</feature>
<keyword evidence="3" id="KW-1185">Reference proteome</keyword>
<organism evidence="2 3">
    <name type="scientific">Aureobasidium uvarum</name>
    <dbReference type="NCBI Taxonomy" id="2773716"/>
    <lineage>
        <taxon>Eukaryota</taxon>
        <taxon>Fungi</taxon>
        <taxon>Dikarya</taxon>
        <taxon>Ascomycota</taxon>
        <taxon>Pezizomycotina</taxon>
        <taxon>Dothideomycetes</taxon>
        <taxon>Dothideomycetidae</taxon>
        <taxon>Dothideales</taxon>
        <taxon>Saccotheciaceae</taxon>
        <taxon>Aureobasidium</taxon>
    </lineage>
</organism>
<dbReference type="PANTHER" id="PTHR30255:SF2">
    <property type="entry name" value="SINGLE-STRANDED-DNA-SPECIFIC EXONUCLEASE RECJ"/>
    <property type="match status" value="1"/>
</dbReference>
<proteinExistence type="predicted"/>
<accession>A0A9N8KQB2</accession>
<dbReference type="SUPFAM" id="SSF64182">
    <property type="entry name" value="DHH phosphoesterases"/>
    <property type="match status" value="1"/>
</dbReference>
<feature type="region of interest" description="Disordered" evidence="1">
    <location>
        <begin position="428"/>
        <end position="467"/>
    </location>
</feature>
<sequence length="467" mass="51356">RKEPLSAGQASAAKRSRPRLEVPDYHPTPSVCDEVTGQSIWPAPEAQMKQARDIILDCARSQKRTMIVPDKDADGLSSGVILHRTLILLGLKPELIDVHLLSKGQTVHHEHERNAMAAKSPEYIFVLDQGSRKSGPLIDAPHTGLVIDHHNAEPEDFPEGSSFCTANKSPPVVTSALLTYLLCEPLHEGVRDETDWLCVVGTHGDLGNTIKWEHPFPDMALTLKKYTKKALNDVVSYVNAPRRTATYDVSSAFDALLTAEHPKDVLKHSRLLAARQEVNAEVERCTHTAPKFSQDGKVAVFKIKSEAQVHPVIATRWAGHLQSKALEIVMVANEGYLPNKVNFSCRVPRCAKSRDPPVDIIQSLKAYASLKLVKDEDDDADGSLPSEPEISLLERVGDDFARGHVQASGGIVDVDQFEELMRLMRVGVKKDKTQGSSPQKGKKPIDAGQSNKLTSYFGKRTDGTVCQ</sequence>
<protein>
    <recommendedName>
        <fullName evidence="4">DHH family protein</fullName>
    </recommendedName>
</protein>
<dbReference type="Gene3D" id="3.90.1640.30">
    <property type="match status" value="1"/>
</dbReference>
<dbReference type="InterPro" id="IPR051673">
    <property type="entry name" value="SSDNA_exonuclease_RecJ"/>
</dbReference>
<dbReference type="OrthoDB" id="284473at2759"/>
<evidence type="ECO:0008006" key="4">
    <source>
        <dbReference type="Google" id="ProtNLM"/>
    </source>
</evidence>
<dbReference type="Proteomes" id="UP000745764">
    <property type="component" value="Unassembled WGS sequence"/>
</dbReference>
<feature type="non-terminal residue" evidence="2">
    <location>
        <position position="1"/>
    </location>
</feature>
<reference evidence="2" key="1">
    <citation type="submission" date="2020-06" db="EMBL/GenBank/DDBJ databases">
        <authorList>
            <person name="Onetto C."/>
        </authorList>
    </citation>
    <scope>NUCLEOTIDE SEQUENCE</scope>
</reference>
<evidence type="ECO:0000256" key="1">
    <source>
        <dbReference type="SAM" id="MobiDB-lite"/>
    </source>
</evidence>
<dbReference type="InterPro" id="IPR038763">
    <property type="entry name" value="DHH_sf"/>
</dbReference>
<dbReference type="PANTHER" id="PTHR30255">
    <property type="entry name" value="SINGLE-STRANDED-DNA-SPECIFIC EXONUCLEASE RECJ"/>
    <property type="match status" value="1"/>
</dbReference>
<evidence type="ECO:0000313" key="2">
    <source>
        <dbReference type="EMBL" id="CAD0112445.1"/>
    </source>
</evidence>
<evidence type="ECO:0000313" key="3">
    <source>
        <dbReference type="Proteomes" id="UP000745764"/>
    </source>
</evidence>
<comment type="caution">
    <text evidence="2">The sequence shown here is derived from an EMBL/GenBank/DDBJ whole genome shotgun (WGS) entry which is preliminary data.</text>
</comment>
<dbReference type="EMBL" id="CAINUL010000015">
    <property type="protein sequence ID" value="CAD0112445.1"/>
    <property type="molecule type" value="Genomic_DNA"/>
</dbReference>
<dbReference type="AlphaFoldDB" id="A0A9N8KQB2"/>